<proteinExistence type="predicted"/>
<feature type="transmembrane region" description="Helical" evidence="1">
    <location>
        <begin position="51"/>
        <end position="70"/>
    </location>
</feature>
<reference evidence="2 3" key="1">
    <citation type="submission" date="2016-08" db="EMBL/GenBank/DDBJ databases">
        <title>A Parts List for Fungal Cellulosomes Revealed by Comparative Genomics.</title>
        <authorList>
            <consortium name="DOE Joint Genome Institute"/>
            <person name="Haitjema C.H."/>
            <person name="Gilmore S.P."/>
            <person name="Henske J.K."/>
            <person name="Solomon K.V."/>
            <person name="De Groot R."/>
            <person name="Kuo A."/>
            <person name="Mondo S.J."/>
            <person name="Salamov A.A."/>
            <person name="Labutti K."/>
            <person name="Zhao Z."/>
            <person name="Chiniquy J."/>
            <person name="Barry K."/>
            <person name="Brewer H.M."/>
            <person name="Purvine S.O."/>
            <person name="Wright A.T."/>
            <person name="Boxma B."/>
            <person name="Van Alen T."/>
            <person name="Hackstein J.H."/>
            <person name="Baker S.E."/>
            <person name="Grigoriev I.V."/>
            <person name="O'Malley M.A."/>
        </authorList>
    </citation>
    <scope>NUCLEOTIDE SEQUENCE [LARGE SCALE GENOMIC DNA]</scope>
    <source>
        <strain evidence="2 3">S4</strain>
    </source>
</reference>
<comment type="caution">
    <text evidence="2">The sequence shown here is derived from an EMBL/GenBank/DDBJ whole genome shotgun (WGS) entry which is preliminary data.</text>
</comment>
<accession>A0A1Y1W5R8</accession>
<evidence type="ECO:0000313" key="3">
    <source>
        <dbReference type="Proteomes" id="UP000193944"/>
    </source>
</evidence>
<keyword evidence="1" id="KW-0812">Transmembrane</keyword>
<feature type="non-terminal residue" evidence="2">
    <location>
        <position position="1"/>
    </location>
</feature>
<gene>
    <name evidence="2" type="ORF">BCR32DRAFT_286068</name>
</gene>
<organism evidence="2 3">
    <name type="scientific">Anaeromyces robustus</name>
    <dbReference type="NCBI Taxonomy" id="1754192"/>
    <lineage>
        <taxon>Eukaryota</taxon>
        <taxon>Fungi</taxon>
        <taxon>Fungi incertae sedis</taxon>
        <taxon>Chytridiomycota</taxon>
        <taxon>Chytridiomycota incertae sedis</taxon>
        <taxon>Neocallimastigomycetes</taxon>
        <taxon>Neocallimastigales</taxon>
        <taxon>Neocallimastigaceae</taxon>
        <taxon>Anaeromyces</taxon>
    </lineage>
</organism>
<keyword evidence="3" id="KW-1185">Reference proteome</keyword>
<dbReference type="Proteomes" id="UP000193944">
    <property type="component" value="Unassembled WGS sequence"/>
</dbReference>
<name>A0A1Y1W5R8_9FUNG</name>
<dbReference type="AlphaFoldDB" id="A0A1Y1W5R8"/>
<keyword evidence="1" id="KW-0472">Membrane</keyword>
<sequence length="71" mass="7990">ASKQWVQIYTIGDFSHLKRDNTTPHEAIGIIDGYINELKSDKCSTQASGTIQLKVGNLFVLSLVLFIYYLL</sequence>
<dbReference type="EMBL" id="MCFG01000421">
    <property type="protein sequence ID" value="ORX68889.1"/>
    <property type="molecule type" value="Genomic_DNA"/>
</dbReference>
<evidence type="ECO:0000313" key="2">
    <source>
        <dbReference type="EMBL" id="ORX68889.1"/>
    </source>
</evidence>
<keyword evidence="1" id="KW-1133">Transmembrane helix</keyword>
<protein>
    <submittedName>
        <fullName evidence="2">Uncharacterized protein</fullName>
    </submittedName>
</protein>
<reference evidence="2 3" key="2">
    <citation type="submission" date="2016-08" db="EMBL/GenBank/DDBJ databases">
        <title>Pervasive Adenine N6-methylation of Active Genes in Fungi.</title>
        <authorList>
            <consortium name="DOE Joint Genome Institute"/>
            <person name="Mondo S.J."/>
            <person name="Dannebaum R.O."/>
            <person name="Kuo R.C."/>
            <person name="Labutti K."/>
            <person name="Haridas S."/>
            <person name="Kuo A."/>
            <person name="Salamov A."/>
            <person name="Ahrendt S.R."/>
            <person name="Lipzen A."/>
            <person name="Sullivan W."/>
            <person name="Andreopoulos W.B."/>
            <person name="Clum A."/>
            <person name="Lindquist E."/>
            <person name="Daum C."/>
            <person name="Ramamoorthy G.K."/>
            <person name="Gryganskyi A."/>
            <person name="Culley D."/>
            <person name="Magnuson J.K."/>
            <person name="James T.Y."/>
            <person name="O'Malley M.A."/>
            <person name="Stajich J.E."/>
            <person name="Spatafora J.W."/>
            <person name="Visel A."/>
            <person name="Grigoriev I.V."/>
        </authorList>
    </citation>
    <scope>NUCLEOTIDE SEQUENCE [LARGE SCALE GENOMIC DNA]</scope>
    <source>
        <strain evidence="2 3">S4</strain>
    </source>
</reference>
<evidence type="ECO:0000256" key="1">
    <source>
        <dbReference type="SAM" id="Phobius"/>
    </source>
</evidence>